<dbReference type="GO" id="GO:0006508">
    <property type="term" value="P:proteolysis"/>
    <property type="evidence" value="ECO:0007669"/>
    <property type="project" value="UniProtKB-KW"/>
</dbReference>
<keyword evidence="4" id="KW-0720">Serine protease</keyword>
<keyword evidence="5" id="KW-0812">Transmembrane</keyword>
<evidence type="ECO:0000256" key="4">
    <source>
        <dbReference type="ARBA" id="ARBA00022825"/>
    </source>
</evidence>
<feature type="domain" description="Peptidase S49" evidence="6">
    <location>
        <begin position="104"/>
        <end position="253"/>
    </location>
</feature>
<dbReference type="Gene3D" id="3.90.226.10">
    <property type="entry name" value="2-enoyl-CoA Hydratase, Chain A, domain 1"/>
    <property type="match status" value="2"/>
</dbReference>
<dbReference type="OrthoDB" id="9764363at2"/>
<organism evidence="7 8">
    <name type="scientific">Campylobacter corcagiensis</name>
    <dbReference type="NCBI Taxonomy" id="1448857"/>
    <lineage>
        <taxon>Bacteria</taxon>
        <taxon>Pseudomonadati</taxon>
        <taxon>Campylobacterota</taxon>
        <taxon>Epsilonproteobacteria</taxon>
        <taxon>Campylobacterales</taxon>
        <taxon>Campylobacteraceae</taxon>
        <taxon>Campylobacter</taxon>
    </lineage>
</organism>
<proteinExistence type="inferred from homology"/>
<evidence type="ECO:0000256" key="5">
    <source>
        <dbReference type="SAM" id="Phobius"/>
    </source>
</evidence>
<dbReference type="InterPro" id="IPR047272">
    <property type="entry name" value="S49_SppA_C"/>
</dbReference>
<evidence type="ECO:0000256" key="3">
    <source>
        <dbReference type="ARBA" id="ARBA00022801"/>
    </source>
</evidence>
<keyword evidence="2" id="KW-0645">Protease</keyword>
<dbReference type="CDD" id="cd07023">
    <property type="entry name" value="S49_Sppa_N_C"/>
    <property type="match status" value="1"/>
</dbReference>
<dbReference type="PANTHER" id="PTHR42987">
    <property type="entry name" value="PEPTIDASE S49"/>
    <property type="match status" value="1"/>
</dbReference>
<dbReference type="PANTHER" id="PTHR42987:SF7">
    <property type="entry name" value="SIGNAL PEPTIDE PEPTIDASE SPPA-RELATED"/>
    <property type="match status" value="1"/>
</dbReference>
<dbReference type="NCBIfam" id="TIGR00706">
    <property type="entry name" value="SppA_dom"/>
    <property type="match status" value="1"/>
</dbReference>
<keyword evidence="8" id="KW-1185">Reference proteome</keyword>
<accession>A0A7M1LJ21</accession>
<dbReference type="SUPFAM" id="SSF52096">
    <property type="entry name" value="ClpP/crotonase"/>
    <property type="match status" value="1"/>
</dbReference>
<comment type="similarity">
    <text evidence="1">Belongs to the peptidase S49 family.</text>
</comment>
<name>A0A7M1LJ21_9BACT</name>
<dbReference type="EMBL" id="CP063078">
    <property type="protein sequence ID" value="QOQ87505.1"/>
    <property type="molecule type" value="Genomic_DNA"/>
</dbReference>
<dbReference type="Pfam" id="PF01343">
    <property type="entry name" value="Peptidase_S49"/>
    <property type="match status" value="1"/>
</dbReference>
<dbReference type="GO" id="GO:0008236">
    <property type="term" value="F:serine-type peptidase activity"/>
    <property type="evidence" value="ECO:0007669"/>
    <property type="project" value="UniProtKB-KW"/>
</dbReference>
<dbReference type="InterPro" id="IPR004635">
    <property type="entry name" value="Pept_S49_SppA"/>
</dbReference>
<gene>
    <name evidence="7" type="primary">sppA</name>
    <name evidence="7" type="ORF">IMC76_01405</name>
</gene>
<dbReference type="RefSeq" id="WP_025803068.1">
    <property type="nucleotide sequence ID" value="NZ_CP053842.1"/>
</dbReference>
<keyword evidence="3" id="KW-0378">Hydrolase</keyword>
<evidence type="ECO:0000313" key="7">
    <source>
        <dbReference type="EMBL" id="QOQ87505.1"/>
    </source>
</evidence>
<feature type="transmembrane region" description="Helical" evidence="5">
    <location>
        <begin position="12"/>
        <end position="35"/>
    </location>
</feature>
<evidence type="ECO:0000259" key="6">
    <source>
        <dbReference type="Pfam" id="PF01343"/>
    </source>
</evidence>
<evidence type="ECO:0000313" key="8">
    <source>
        <dbReference type="Proteomes" id="UP000594749"/>
    </source>
</evidence>
<evidence type="ECO:0000256" key="2">
    <source>
        <dbReference type="ARBA" id="ARBA00022670"/>
    </source>
</evidence>
<keyword evidence="5" id="KW-0472">Membrane</keyword>
<dbReference type="InterPro" id="IPR002142">
    <property type="entry name" value="Peptidase_S49"/>
</dbReference>
<evidence type="ECO:0000256" key="1">
    <source>
        <dbReference type="ARBA" id="ARBA00008683"/>
    </source>
</evidence>
<protein>
    <submittedName>
        <fullName evidence="7">Signal peptide peptidase SppA</fullName>
    </submittedName>
</protein>
<dbReference type="InterPro" id="IPR029045">
    <property type="entry name" value="ClpP/crotonase-like_dom_sf"/>
</dbReference>
<dbReference type="Proteomes" id="UP000594749">
    <property type="component" value="Chromosome"/>
</dbReference>
<keyword evidence="5" id="KW-1133">Transmembrane helix</keyword>
<sequence>MEFLKGIGEFFLKILSFTIKVFIVLFMIAIFISAFSVGELTTTKSPNLAEIKLEGAIMDELEILKEIENIANNQNIKGVLLNIDSPGGALSPSVEISEAIKELNFKKPVIAYASGTMASGSYLSGVWATKIYANKGAFIGSIGVIMQGMNIAELNKKIGISTQTIKAGEYKEAGTMTREWTPEEKQSLQFLTDQSYALFTNEVASARKLDINNHKNWANARVFIASDAVNVGLIDGISTYSKVKDEVAKAAKVSEQIWKQKSKYDKFVDSMSTKIASLIMAEFSLKVR</sequence>
<dbReference type="AlphaFoldDB" id="A0A7M1LJ21"/>
<reference evidence="7 8" key="1">
    <citation type="submission" date="2020-10" db="EMBL/GenBank/DDBJ databases">
        <title>Campylobacter and Helicobacter PacBio genomes.</title>
        <authorList>
            <person name="Lane C."/>
        </authorList>
    </citation>
    <scope>NUCLEOTIDE SEQUENCE [LARGE SCALE GENOMIC DNA]</scope>
    <source>
        <strain evidence="7 8">2016D-0077</strain>
    </source>
</reference>